<evidence type="ECO:0000313" key="9">
    <source>
        <dbReference type="Proteomes" id="UP001301012"/>
    </source>
</evidence>
<dbReference type="InterPro" id="IPR017896">
    <property type="entry name" value="4Fe4S_Fe-S-bd"/>
</dbReference>
<evidence type="ECO:0000256" key="4">
    <source>
        <dbReference type="ARBA" id="ARBA00023014"/>
    </source>
</evidence>
<dbReference type="InterPro" id="IPR004108">
    <property type="entry name" value="Fe_hydrogenase_lsu_C"/>
</dbReference>
<keyword evidence="1" id="KW-0004">4Fe-4S</keyword>
<feature type="coiled-coil region" evidence="5">
    <location>
        <begin position="502"/>
        <end position="529"/>
    </location>
</feature>
<evidence type="ECO:0000256" key="2">
    <source>
        <dbReference type="ARBA" id="ARBA00022723"/>
    </source>
</evidence>
<dbReference type="Pfam" id="PF02906">
    <property type="entry name" value="Fe_hyd_lg_C"/>
    <property type="match status" value="1"/>
</dbReference>
<evidence type="ECO:0000256" key="3">
    <source>
        <dbReference type="ARBA" id="ARBA00023004"/>
    </source>
</evidence>
<dbReference type="NCBIfam" id="TIGR00229">
    <property type="entry name" value="sensory_box"/>
    <property type="match status" value="1"/>
</dbReference>
<dbReference type="SUPFAM" id="SSF54862">
    <property type="entry name" value="4Fe-4S ferredoxins"/>
    <property type="match status" value="1"/>
</dbReference>
<dbReference type="SUPFAM" id="SSF53920">
    <property type="entry name" value="Fe-only hydrogenase"/>
    <property type="match status" value="1"/>
</dbReference>
<accession>A0ABT7EA78</accession>
<dbReference type="Gene3D" id="3.30.70.20">
    <property type="match status" value="1"/>
</dbReference>
<keyword evidence="5" id="KW-0175">Coiled coil</keyword>
<dbReference type="RefSeq" id="WP_284132774.1">
    <property type="nucleotide sequence ID" value="NZ_JASKYM010000004.1"/>
</dbReference>
<dbReference type="Gene3D" id="3.30.450.20">
    <property type="entry name" value="PAS domain"/>
    <property type="match status" value="1"/>
</dbReference>
<keyword evidence="9" id="KW-1185">Reference proteome</keyword>
<gene>
    <name evidence="8" type="ORF">QOZ84_09755</name>
</gene>
<dbReference type="PROSITE" id="PS51656">
    <property type="entry name" value="4FE4S"/>
    <property type="match status" value="1"/>
</dbReference>
<dbReference type="InterPro" id="IPR050340">
    <property type="entry name" value="Cytosolic_Fe-S_CAF"/>
</dbReference>
<dbReference type="SUPFAM" id="SSF55785">
    <property type="entry name" value="PYP-like sensor domain (PAS domain)"/>
    <property type="match status" value="1"/>
</dbReference>
<evidence type="ECO:0000256" key="1">
    <source>
        <dbReference type="ARBA" id="ARBA00022485"/>
    </source>
</evidence>
<dbReference type="Pfam" id="PF04060">
    <property type="entry name" value="FeS"/>
    <property type="match status" value="1"/>
</dbReference>
<protein>
    <submittedName>
        <fullName evidence="8">[Fe-Fe] hydrogenase large subunit C-terminal domain-containing protein</fullName>
    </submittedName>
</protein>
<dbReference type="PANTHER" id="PTHR11615">
    <property type="entry name" value="NITRATE, FORMATE, IRON DEHYDROGENASE"/>
    <property type="match status" value="1"/>
</dbReference>
<evidence type="ECO:0000259" key="6">
    <source>
        <dbReference type="PROSITE" id="PS51379"/>
    </source>
</evidence>
<feature type="domain" description="4Fe-4S ferredoxin-type" evidence="6">
    <location>
        <begin position="31"/>
        <end position="60"/>
    </location>
</feature>
<keyword evidence="3" id="KW-0408">Iron</keyword>
<dbReference type="Gene3D" id="3.40.50.1780">
    <property type="match status" value="2"/>
</dbReference>
<name>A0ABT7EA78_9FIRM</name>
<dbReference type="PROSITE" id="PS00198">
    <property type="entry name" value="4FE4S_FER_1"/>
    <property type="match status" value="1"/>
</dbReference>
<dbReference type="InterPro" id="IPR000014">
    <property type="entry name" value="PAS"/>
</dbReference>
<evidence type="ECO:0000256" key="5">
    <source>
        <dbReference type="SAM" id="Coils"/>
    </source>
</evidence>
<dbReference type="Pfam" id="PF12838">
    <property type="entry name" value="Fer4_7"/>
    <property type="match status" value="1"/>
</dbReference>
<feature type="domain" description="4Fe-4S ferredoxin-type" evidence="6">
    <location>
        <begin position="2"/>
        <end position="30"/>
    </location>
</feature>
<dbReference type="EMBL" id="JASKYM010000004">
    <property type="protein sequence ID" value="MDK2563834.1"/>
    <property type="molecule type" value="Genomic_DNA"/>
</dbReference>
<dbReference type="Gene3D" id="1.10.15.40">
    <property type="entry name" value="Electron transport complex subunit B, putative Fe-S cluster"/>
    <property type="match status" value="1"/>
</dbReference>
<feature type="domain" description="4Fe-4S" evidence="7">
    <location>
        <begin position="354"/>
        <end position="415"/>
    </location>
</feature>
<evidence type="ECO:0000259" key="7">
    <source>
        <dbReference type="PROSITE" id="PS51656"/>
    </source>
</evidence>
<dbReference type="CDD" id="cd00130">
    <property type="entry name" value="PAS"/>
    <property type="match status" value="1"/>
</dbReference>
<dbReference type="SMART" id="SM00091">
    <property type="entry name" value="PAS"/>
    <property type="match status" value="1"/>
</dbReference>
<reference evidence="8 9" key="1">
    <citation type="submission" date="2023-05" db="EMBL/GenBank/DDBJ databases">
        <title>Rombocin, a short stable natural nisin variant, displays selective antimicrobial activity against Listeria monocytogenes and employs dual mode of action to kill target bacterial strains.</title>
        <authorList>
            <person name="Wambui J."/>
            <person name="Stephan R."/>
            <person name="Kuipers O.P."/>
        </authorList>
    </citation>
    <scope>NUCLEOTIDE SEQUENCE [LARGE SCALE GENOMIC DNA]</scope>
    <source>
        <strain evidence="8 9">RC002</strain>
    </source>
</reference>
<keyword evidence="4" id="KW-0411">Iron-sulfur</keyword>
<dbReference type="InterPro" id="IPR017900">
    <property type="entry name" value="4Fe4S_Fe_S_CS"/>
</dbReference>
<organism evidence="8 9">
    <name type="scientific">Romboutsia sedimentorum</name>
    <dbReference type="NCBI Taxonomy" id="1368474"/>
    <lineage>
        <taxon>Bacteria</taxon>
        <taxon>Bacillati</taxon>
        <taxon>Bacillota</taxon>
        <taxon>Clostridia</taxon>
        <taxon>Peptostreptococcales</taxon>
        <taxon>Peptostreptococcaceae</taxon>
        <taxon>Romboutsia</taxon>
    </lineage>
</organism>
<dbReference type="InterPro" id="IPR007202">
    <property type="entry name" value="4Fe-4S_dom"/>
</dbReference>
<evidence type="ECO:0000313" key="8">
    <source>
        <dbReference type="EMBL" id="MDK2563834.1"/>
    </source>
</evidence>
<dbReference type="InterPro" id="IPR035965">
    <property type="entry name" value="PAS-like_dom_sf"/>
</dbReference>
<dbReference type="InterPro" id="IPR009016">
    <property type="entry name" value="Fe_hydrogenase"/>
</dbReference>
<comment type="caution">
    <text evidence="8">The sequence shown here is derived from an EMBL/GenBank/DDBJ whole genome shotgun (WGS) entry which is preliminary data.</text>
</comment>
<dbReference type="PROSITE" id="PS51379">
    <property type="entry name" value="4FE4S_FER_2"/>
    <property type="match status" value="2"/>
</dbReference>
<proteinExistence type="predicted"/>
<sequence>MWFMGFSKANCQNCYACVRACPVHAIKVKNEQAQIIKERCIVCGRCFKVCPQNAKSIKSEKEMVKHYLRGRQKVVASVAPSFAAILGEHSNKLPTALKLLGFDYVEEAISTVHPIIEEYEKYANKPGDDTYITSFCPSVNNIIQKYYPDLAKNIIPVVSPSTFNGRVLKNKYGKETRVVFIGPCLGKKNDGHNEESIDLVLTFEELEKWLKEENIELKDLKEEPFSCSSKQLRLLPTIGGLTNSIEAKNPRKSIIRVDGIKDCMQVLDVVKKGQFKNTLIEMSSCRHSCIGGSGMPEDGVNCYERRENLKKYAKSCCENSDKKDEIVENEFLNIAFDKEFLSKEVLLNQPNSEQLREILNNMGKYEKSDELNCKSCGYHTCREKGIAVYNNMAEINMCLPFMREKAEDLSNVIFDMTPNIIAIIDKELDFVQLNPSAEQFFKTSRQNIKGIPVEMFLEEEDFKKVKDTKKNIFKQRKSIKQNDATIIQSIIWLEKNQVILWIADDITKNEELQEKLQKMKIDAIDMAQKVINKQMTVAQEIASLLGETTAETKVTLTQLKNLILEDEVSM</sequence>
<keyword evidence="2" id="KW-0479">Metal-binding</keyword>
<dbReference type="Proteomes" id="UP001301012">
    <property type="component" value="Unassembled WGS sequence"/>
</dbReference>